<name>A0AAD8W084_LOLMU</name>
<feature type="region of interest" description="Disordered" evidence="1">
    <location>
        <begin position="1"/>
        <end position="34"/>
    </location>
</feature>
<dbReference type="AlphaFoldDB" id="A0AAD8W084"/>
<organism evidence="2 3">
    <name type="scientific">Lolium multiflorum</name>
    <name type="common">Italian ryegrass</name>
    <name type="synonym">Lolium perenne subsp. multiflorum</name>
    <dbReference type="NCBI Taxonomy" id="4521"/>
    <lineage>
        <taxon>Eukaryota</taxon>
        <taxon>Viridiplantae</taxon>
        <taxon>Streptophyta</taxon>
        <taxon>Embryophyta</taxon>
        <taxon>Tracheophyta</taxon>
        <taxon>Spermatophyta</taxon>
        <taxon>Magnoliopsida</taxon>
        <taxon>Liliopsida</taxon>
        <taxon>Poales</taxon>
        <taxon>Poaceae</taxon>
        <taxon>BOP clade</taxon>
        <taxon>Pooideae</taxon>
        <taxon>Poodae</taxon>
        <taxon>Poeae</taxon>
        <taxon>Poeae Chloroplast Group 2 (Poeae type)</taxon>
        <taxon>Loliodinae</taxon>
        <taxon>Loliinae</taxon>
        <taxon>Lolium</taxon>
    </lineage>
</organism>
<keyword evidence="3" id="KW-1185">Reference proteome</keyword>
<gene>
    <name evidence="2" type="ORF">QYE76_002398</name>
</gene>
<protein>
    <submittedName>
        <fullName evidence="2">Uncharacterized protein</fullName>
    </submittedName>
</protein>
<dbReference type="PANTHER" id="PTHR47481:SF22">
    <property type="entry name" value="RETROTRANSPOSON GAG DOMAIN-CONTAINING PROTEIN"/>
    <property type="match status" value="1"/>
</dbReference>
<comment type="caution">
    <text evidence="2">The sequence shown here is derived from an EMBL/GenBank/DDBJ whole genome shotgun (WGS) entry which is preliminary data.</text>
</comment>
<evidence type="ECO:0000256" key="1">
    <source>
        <dbReference type="SAM" id="MobiDB-lite"/>
    </source>
</evidence>
<proteinExistence type="predicted"/>
<feature type="compositionally biased region" description="Low complexity" evidence="1">
    <location>
        <begin position="1"/>
        <end position="30"/>
    </location>
</feature>
<evidence type="ECO:0000313" key="3">
    <source>
        <dbReference type="Proteomes" id="UP001231189"/>
    </source>
</evidence>
<evidence type="ECO:0000313" key="2">
    <source>
        <dbReference type="EMBL" id="KAK1628083.1"/>
    </source>
</evidence>
<dbReference type="PANTHER" id="PTHR47481">
    <property type="match status" value="1"/>
</dbReference>
<feature type="region of interest" description="Disordered" evidence="1">
    <location>
        <begin position="293"/>
        <end position="324"/>
    </location>
</feature>
<feature type="compositionally biased region" description="Pro residues" evidence="1">
    <location>
        <begin position="302"/>
        <end position="317"/>
    </location>
</feature>
<reference evidence="2" key="1">
    <citation type="submission" date="2023-07" db="EMBL/GenBank/DDBJ databases">
        <title>A chromosome-level genome assembly of Lolium multiflorum.</title>
        <authorList>
            <person name="Chen Y."/>
            <person name="Copetti D."/>
            <person name="Kolliker R."/>
            <person name="Studer B."/>
        </authorList>
    </citation>
    <scope>NUCLEOTIDE SEQUENCE</scope>
    <source>
        <strain evidence="2">02402/16</strain>
        <tissue evidence="2">Leaf</tissue>
    </source>
</reference>
<dbReference type="EMBL" id="JAUUTY010000005">
    <property type="protein sequence ID" value="KAK1628083.1"/>
    <property type="molecule type" value="Genomic_DNA"/>
</dbReference>
<sequence length="522" mass="55577">MSLPVSSTPVTSSASTSVTSLESPSLSTAAPPAPGMGIVPPFSVPDLGTDLSFTTLPGTAAGEASQMATIQSDAARYTDAIAASLRHLSTVGYPPMAAYPPQATYPLALGFGPYGATPPYGQGSASPSFWSFFPTQQPGHFPNYALLPIVTIASAIMIRLTSDNYLLWRTQVGILRHSHLLMGYVDGTIACPEPHIAVPYAGGMHEAPNPVHQHWTKQDHVVLSAFVSSMTEGVLSMIMFVGTSRETWEILSGAFASTSIVRTTQVGSVPLKRTSHYPAAHIAAPAGPVAAFGAARARPRPLASPPSSAPKTTPPSTTPKSNNERGTVVCQLCGIPRHVASKCYKRFNRDFLGLGNDGSNTEKQLAMAMSASHGSHGAPPTVDPAWYADSGATHHITHELDKLTTHEPYHGTDQVHTANGTEICIARDKNPGPYNFEGKPKPEGDTQGSCHVAVHRQARPHPGAWPIKVVQEIFSELHGIKTQDLIISRGSLSQKETRRGAATWQYTGQARAWPMYGHPGLR</sequence>
<dbReference type="Proteomes" id="UP001231189">
    <property type="component" value="Unassembled WGS sequence"/>
</dbReference>
<accession>A0AAD8W084</accession>